<dbReference type="Proteomes" id="UP001497680">
    <property type="component" value="Unassembled WGS sequence"/>
</dbReference>
<organism evidence="1 2">
    <name type="scientific">Hypoxylon rubiginosum</name>
    <dbReference type="NCBI Taxonomy" id="110542"/>
    <lineage>
        <taxon>Eukaryota</taxon>
        <taxon>Fungi</taxon>
        <taxon>Dikarya</taxon>
        <taxon>Ascomycota</taxon>
        <taxon>Pezizomycotina</taxon>
        <taxon>Sordariomycetes</taxon>
        <taxon>Xylariomycetidae</taxon>
        <taxon>Xylariales</taxon>
        <taxon>Hypoxylaceae</taxon>
        <taxon>Hypoxylon</taxon>
    </lineage>
</organism>
<evidence type="ECO:0000313" key="2">
    <source>
        <dbReference type="Proteomes" id="UP001497680"/>
    </source>
</evidence>
<accession>A0ACC0CW49</accession>
<protein>
    <submittedName>
        <fullName evidence="1">Uncharacterized protein</fullName>
    </submittedName>
</protein>
<evidence type="ECO:0000313" key="1">
    <source>
        <dbReference type="EMBL" id="KAI6084722.1"/>
    </source>
</evidence>
<gene>
    <name evidence="1" type="ORF">F4821DRAFT_279853</name>
</gene>
<reference evidence="1 2" key="1">
    <citation type="journal article" date="2022" name="New Phytol.">
        <title>Ecological generalism drives hyperdiversity of secondary metabolite gene clusters in xylarialean endophytes.</title>
        <authorList>
            <person name="Franco M.E.E."/>
            <person name="Wisecaver J.H."/>
            <person name="Arnold A.E."/>
            <person name="Ju Y.M."/>
            <person name="Slot J.C."/>
            <person name="Ahrendt S."/>
            <person name="Moore L.P."/>
            <person name="Eastman K.E."/>
            <person name="Scott K."/>
            <person name="Konkel Z."/>
            <person name="Mondo S.J."/>
            <person name="Kuo A."/>
            <person name="Hayes R.D."/>
            <person name="Haridas S."/>
            <person name="Andreopoulos B."/>
            <person name="Riley R."/>
            <person name="LaButti K."/>
            <person name="Pangilinan J."/>
            <person name="Lipzen A."/>
            <person name="Amirebrahimi M."/>
            <person name="Yan J."/>
            <person name="Adam C."/>
            <person name="Keymanesh K."/>
            <person name="Ng V."/>
            <person name="Louie K."/>
            <person name="Northen T."/>
            <person name="Drula E."/>
            <person name="Henrissat B."/>
            <person name="Hsieh H.M."/>
            <person name="Youens-Clark K."/>
            <person name="Lutzoni F."/>
            <person name="Miadlikowska J."/>
            <person name="Eastwood D.C."/>
            <person name="Hamelin R.C."/>
            <person name="Grigoriev I.V."/>
            <person name="U'Ren J.M."/>
        </authorList>
    </citation>
    <scope>NUCLEOTIDE SEQUENCE [LARGE SCALE GENOMIC DNA]</scope>
    <source>
        <strain evidence="1 2">ER1909</strain>
    </source>
</reference>
<comment type="caution">
    <text evidence="1">The sequence shown here is derived from an EMBL/GenBank/DDBJ whole genome shotgun (WGS) entry which is preliminary data.</text>
</comment>
<sequence length="117" mass="12286">MDSKLPPKEQLHQRAVEGHPITQCEASKIAAAESDITGSGPIKGGTAAAAQSVHDKQQNFFSKAGDVARKPPGEVTKEDAAAVQKAEARLLGQRPRKGSMSAAVQSLADKNEKVKEA</sequence>
<dbReference type="EMBL" id="MU394333">
    <property type="protein sequence ID" value="KAI6084722.1"/>
    <property type="molecule type" value="Genomic_DNA"/>
</dbReference>
<keyword evidence="2" id="KW-1185">Reference proteome</keyword>
<proteinExistence type="predicted"/>
<name>A0ACC0CW49_9PEZI</name>